<keyword evidence="3" id="KW-1185">Reference proteome</keyword>
<evidence type="ECO:0000256" key="1">
    <source>
        <dbReference type="SAM" id="MobiDB-lite"/>
    </source>
</evidence>
<feature type="region of interest" description="Disordered" evidence="1">
    <location>
        <begin position="78"/>
        <end position="100"/>
    </location>
</feature>
<protein>
    <submittedName>
        <fullName evidence="2">Unnamed protein product</fullName>
    </submittedName>
</protein>
<accession>A0A9W7D9T9</accession>
<reference evidence="2" key="1">
    <citation type="submission" date="2023-04" db="EMBL/GenBank/DDBJ databases">
        <title>Phytophthora lilii NBRC 32176.</title>
        <authorList>
            <person name="Ichikawa N."/>
            <person name="Sato H."/>
            <person name="Tonouchi N."/>
        </authorList>
    </citation>
    <scope>NUCLEOTIDE SEQUENCE</scope>
    <source>
        <strain evidence="2">NBRC 32176</strain>
    </source>
</reference>
<sequence>MSMNMIRHISESHIIQLSNYSKLTNREKNDLHAKLLHSTMAANTSYNKIANRANAPEFAFKHDDEPPAKAAIPTKAPMPVAMTKSGSPLRGSEPFVRSKGRRKRIFHGDFTPSGSDKTLEIDIFEK</sequence>
<proteinExistence type="predicted"/>
<name>A0A9W7D9T9_9STRA</name>
<gene>
    <name evidence="2" type="ORF">Plil01_001874000</name>
</gene>
<dbReference type="AlphaFoldDB" id="A0A9W7D9T9"/>
<dbReference type="OrthoDB" id="100135at2759"/>
<dbReference type="Proteomes" id="UP001165083">
    <property type="component" value="Unassembled WGS sequence"/>
</dbReference>
<comment type="caution">
    <text evidence="2">The sequence shown here is derived from an EMBL/GenBank/DDBJ whole genome shotgun (WGS) entry which is preliminary data.</text>
</comment>
<evidence type="ECO:0000313" key="3">
    <source>
        <dbReference type="Proteomes" id="UP001165083"/>
    </source>
</evidence>
<dbReference type="EMBL" id="BSXW01012576">
    <property type="protein sequence ID" value="GMF66240.1"/>
    <property type="molecule type" value="Genomic_DNA"/>
</dbReference>
<evidence type="ECO:0000313" key="2">
    <source>
        <dbReference type="EMBL" id="GMF66240.1"/>
    </source>
</evidence>
<organism evidence="2 3">
    <name type="scientific">Phytophthora lilii</name>
    <dbReference type="NCBI Taxonomy" id="2077276"/>
    <lineage>
        <taxon>Eukaryota</taxon>
        <taxon>Sar</taxon>
        <taxon>Stramenopiles</taxon>
        <taxon>Oomycota</taxon>
        <taxon>Peronosporomycetes</taxon>
        <taxon>Peronosporales</taxon>
        <taxon>Peronosporaceae</taxon>
        <taxon>Phytophthora</taxon>
    </lineage>
</organism>